<reference evidence="2" key="1">
    <citation type="journal article" date="2017" name="Proc. Natl. Acad. Sci. U.S.A.">
        <title>Simulation of Deepwater Horizon oil plume reveals substrate specialization within a complex community of hydrocarbon degraders.</title>
        <authorList>
            <person name="Hu P."/>
            <person name="Dubinsky E.A."/>
            <person name="Probst A.J."/>
            <person name="Wang J."/>
            <person name="Sieber C.M.K."/>
            <person name="Tom L.M."/>
            <person name="Gardinali P."/>
            <person name="Banfield J.F."/>
            <person name="Atlas R.M."/>
            <person name="Andersen G.L."/>
        </authorList>
    </citation>
    <scope>NUCLEOTIDE SEQUENCE [LARGE SCALE GENOMIC DNA]</scope>
</reference>
<feature type="non-terminal residue" evidence="1">
    <location>
        <position position="70"/>
    </location>
</feature>
<evidence type="ECO:0000313" key="1">
    <source>
        <dbReference type="EMBL" id="OUS40698.1"/>
    </source>
</evidence>
<evidence type="ECO:0000313" key="2">
    <source>
        <dbReference type="Proteomes" id="UP000227088"/>
    </source>
</evidence>
<comment type="caution">
    <text evidence="1">The sequence shown here is derived from an EMBL/GenBank/DDBJ whole genome shotgun (WGS) entry which is preliminary data.</text>
</comment>
<accession>A0A1Y5HTQ8</accession>
<dbReference type="Proteomes" id="UP000227088">
    <property type="component" value="Unassembled WGS sequence"/>
</dbReference>
<sequence>MQSPAQLNGSHGSNRHDNKHCQISAETDWQAIQCWLNEFYDSPQTLRNYRKEAERLLLWSINQRGKALSD</sequence>
<protein>
    <recommendedName>
        <fullName evidence="3">Core-binding (CB) domain-containing protein</fullName>
    </recommendedName>
</protein>
<evidence type="ECO:0008006" key="3">
    <source>
        <dbReference type="Google" id="ProtNLM"/>
    </source>
</evidence>
<dbReference type="EMBL" id="MABE01000268">
    <property type="protein sequence ID" value="OUS40698.1"/>
    <property type="molecule type" value="Genomic_DNA"/>
</dbReference>
<proteinExistence type="predicted"/>
<gene>
    <name evidence="1" type="ORF">A9R00_04690</name>
</gene>
<dbReference type="AlphaFoldDB" id="A0A1Y5HTQ8"/>
<organism evidence="1 2">
    <name type="scientific">Oleispira antarctica</name>
    <dbReference type="NCBI Taxonomy" id="188908"/>
    <lineage>
        <taxon>Bacteria</taxon>
        <taxon>Pseudomonadati</taxon>
        <taxon>Pseudomonadota</taxon>
        <taxon>Gammaproteobacteria</taxon>
        <taxon>Oceanospirillales</taxon>
        <taxon>Oceanospirillaceae</taxon>
        <taxon>Oleispira</taxon>
    </lineage>
</organism>
<name>A0A1Y5HTQ8_OLEAN</name>